<dbReference type="EMBL" id="CAADFU010000009">
    <property type="protein sequence ID" value="VFK41106.1"/>
    <property type="molecule type" value="Genomic_DNA"/>
</dbReference>
<dbReference type="GO" id="GO:0017148">
    <property type="term" value="P:negative regulation of translation"/>
    <property type="evidence" value="ECO:0007669"/>
    <property type="project" value="TreeGrafter"/>
</dbReference>
<dbReference type="NCBIfam" id="TIGR01066">
    <property type="entry name" value="rplM_bact"/>
    <property type="match status" value="1"/>
</dbReference>
<comment type="similarity">
    <text evidence="1 6 7">Belongs to the universal ribosomal protein uL13 family.</text>
</comment>
<gene>
    <name evidence="6 8" type="primary">rplM</name>
    <name evidence="11" type="ORF">BECKSD772D_GA0070982_102828</name>
    <name evidence="9" type="ORF">BECKSD772E_GA0070983_100944</name>
    <name evidence="10" type="ORF">BECKSD772F_GA0070984_11095</name>
</gene>
<evidence type="ECO:0000256" key="2">
    <source>
        <dbReference type="ARBA" id="ARBA00011838"/>
    </source>
</evidence>
<evidence type="ECO:0000256" key="1">
    <source>
        <dbReference type="ARBA" id="ARBA00006227"/>
    </source>
</evidence>
<evidence type="ECO:0000256" key="5">
    <source>
        <dbReference type="ARBA" id="ARBA00035201"/>
    </source>
</evidence>
<keyword evidence="3 6" id="KW-0689">Ribosomal protein</keyword>
<dbReference type="GO" id="GO:0003729">
    <property type="term" value="F:mRNA binding"/>
    <property type="evidence" value="ECO:0007669"/>
    <property type="project" value="UniProtKB-ARBA"/>
</dbReference>
<comment type="function">
    <text evidence="6 8">This protein is one of the early assembly proteins of the 50S ribosomal subunit, although it is not seen to bind rRNA by itself. It is important during the early stages of 50S assembly.</text>
</comment>
<evidence type="ECO:0000313" key="10">
    <source>
        <dbReference type="EMBL" id="VFK41950.1"/>
    </source>
</evidence>
<dbReference type="EMBL" id="CAADHB010000028">
    <property type="protein sequence ID" value="VFK78888.1"/>
    <property type="molecule type" value="Genomic_DNA"/>
</dbReference>
<dbReference type="GO" id="GO:0006412">
    <property type="term" value="P:translation"/>
    <property type="evidence" value="ECO:0007669"/>
    <property type="project" value="UniProtKB-UniRule"/>
</dbReference>
<protein>
    <recommendedName>
        <fullName evidence="5 6">Large ribosomal subunit protein uL13</fullName>
    </recommendedName>
</protein>
<dbReference type="PANTHER" id="PTHR11545">
    <property type="entry name" value="RIBOSOMAL PROTEIN L13"/>
    <property type="match status" value="1"/>
</dbReference>
<evidence type="ECO:0000256" key="6">
    <source>
        <dbReference type="HAMAP-Rule" id="MF_01366"/>
    </source>
</evidence>
<dbReference type="Gene3D" id="3.90.1180.10">
    <property type="entry name" value="Ribosomal protein L13"/>
    <property type="match status" value="1"/>
</dbReference>
<dbReference type="InterPro" id="IPR005822">
    <property type="entry name" value="Ribosomal_uL13"/>
</dbReference>
<sequence length="213" mass="24007">MAQVTLTHFSVSRGNRRLKEIDNRAVGRYFACSRKFYRNRLIVDIIISYLMKPLRTTFSAKPADITNDWYLVDASGKTLGRLASEIAHRLRGKHKTIYTPHMDTGDYVVVVNASKVHVTGNKVKDKIYYRHSGYPGGIKSESFGHLLARKPERIIELAVKRMLPSGPLGRAVFRKLRVFPGDTHDHAAQKPKLLDIGGVCHSEPEPGMESKPI</sequence>
<reference evidence="9" key="1">
    <citation type="submission" date="2019-02" db="EMBL/GenBank/DDBJ databases">
        <authorList>
            <person name="Gruber-Vodicka R. H."/>
            <person name="Seah K. B. B."/>
        </authorList>
    </citation>
    <scope>NUCLEOTIDE SEQUENCE</scope>
    <source>
        <strain evidence="11">BECK_S127</strain>
        <strain evidence="9">BECK_S1320</strain>
        <strain evidence="10">BECK_S1321</strain>
    </source>
</reference>
<evidence type="ECO:0000256" key="4">
    <source>
        <dbReference type="ARBA" id="ARBA00023274"/>
    </source>
</evidence>
<dbReference type="AlphaFoldDB" id="A0A450YHT5"/>
<dbReference type="EMBL" id="CAADFR010000109">
    <property type="protein sequence ID" value="VFK41950.1"/>
    <property type="molecule type" value="Genomic_DNA"/>
</dbReference>
<dbReference type="GO" id="GO:0003735">
    <property type="term" value="F:structural constituent of ribosome"/>
    <property type="evidence" value="ECO:0007669"/>
    <property type="project" value="InterPro"/>
</dbReference>
<evidence type="ECO:0000256" key="7">
    <source>
        <dbReference type="RuleBase" id="RU003877"/>
    </source>
</evidence>
<dbReference type="CDD" id="cd00392">
    <property type="entry name" value="Ribosomal_L13"/>
    <property type="match status" value="1"/>
</dbReference>
<dbReference type="InterPro" id="IPR005823">
    <property type="entry name" value="Ribosomal_uL13_bac-type"/>
</dbReference>
<proteinExistence type="inferred from homology"/>
<evidence type="ECO:0000256" key="8">
    <source>
        <dbReference type="RuleBase" id="RU003878"/>
    </source>
</evidence>
<evidence type="ECO:0000256" key="3">
    <source>
        <dbReference type="ARBA" id="ARBA00022980"/>
    </source>
</evidence>
<evidence type="ECO:0000313" key="11">
    <source>
        <dbReference type="EMBL" id="VFK78888.1"/>
    </source>
</evidence>
<dbReference type="PANTHER" id="PTHR11545:SF2">
    <property type="entry name" value="LARGE RIBOSOMAL SUBUNIT PROTEIN UL13M"/>
    <property type="match status" value="1"/>
</dbReference>
<comment type="subunit">
    <text evidence="2 6">Part of the 50S ribosomal subunit.</text>
</comment>
<dbReference type="HAMAP" id="MF_01366">
    <property type="entry name" value="Ribosomal_uL13"/>
    <property type="match status" value="1"/>
</dbReference>
<dbReference type="InterPro" id="IPR023563">
    <property type="entry name" value="Ribosomal_uL13_CS"/>
</dbReference>
<organism evidence="9">
    <name type="scientific">Candidatus Kentrum sp. SD</name>
    <dbReference type="NCBI Taxonomy" id="2126332"/>
    <lineage>
        <taxon>Bacteria</taxon>
        <taxon>Pseudomonadati</taxon>
        <taxon>Pseudomonadota</taxon>
        <taxon>Gammaproteobacteria</taxon>
        <taxon>Candidatus Kentrum</taxon>
    </lineage>
</organism>
<dbReference type="Pfam" id="PF00572">
    <property type="entry name" value="Ribosomal_L13"/>
    <property type="match status" value="1"/>
</dbReference>
<dbReference type="FunFam" id="3.90.1180.10:FF:000001">
    <property type="entry name" value="50S ribosomal protein L13"/>
    <property type="match status" value="1"/>
</dbReference>
<dbReference type="GO" id="GO:0022625">
    <property type="term" value="C:cytosolic large ribosomal subunit"/>
    <property type="evidence" value="ECO:0007669"/>
    <property type="project" value="TreeGrafter"/>
</dbReference>
<keyword evidence="4 6" id="KW-0687">Ribonucleoprotein</keyword>
<name>A0A450YHT5_9GAMM</name>
<dbReference type="PROSITE" id="PS00783">
    <property type="entry name" value="RIBOSOMAL_L13"/>
    <property type="match status" value="1"/>
</dbReference>
<dbReference type="SUPFAM" id="SSF52161">
    <property type="entry name" value="Ribosomal protein L13"/>
    <property type="match status" value="1"/>
</dbReference>
<evidence type="ECO:0000313" key="9">
    <source>
        <dbReference type="EMBL" id="VFK41106.1"/>
    </source>
</evidence>
<accession>A0A450YHT5</accession>
<dbReference type="InterPro" id="IPR036899">
    <property type="entry name" value="Ribosomal_uL13_sf"/>
</dbReference>